<evidence type="ECO:0000256" key="4">
    <source>
        <dbReference type="ARBA" id="ARBA00022691"/>
    </source>
</evidence>
<dbReference type="Proteomes" id="UP000059672">
    <property type="component" value="Chromosome"/>
</dbReference>
<dbReference type="PATRIC" id="fig|1622118.3.peg.2003"/>
<evidence type="ECO:0000256" key="2">
    <source>
        <dbReference type="ARBA" id="ARBA00022603"/>
    </source>
</evidence>
<dbReference type="GO" id="GO:0032259">
    <property type="term" value="P:methylation"/>
    <property type="evidence" value="ECO:0007669"/>
    <property type="project" value="UniProtKB-KW"/>
</dbReference>
<organism evidence="6 7">
    <name type="scientific">Lutibacter profundi</name>
    <dbReference type="NCBI Taxonomy" id="1622118"/>
    <lineage>
        <taxon>Bacteria</taxon>
        <taxon>Pseudomonadati</taxon>
        <taxon>Bacteroidota</taxon>
        <taxon>Flavobacteriia</taxon>
        <taxon>Flavobacteriales</taxon>
        <taxon>Flavobacteriaceae</taxon>
        <taxon>Lutibacter</taxon>
    </lineage>
</organism>
<dbReference type="EMBL" id="CP013355">
    <property type="protein sequence ID" value="AMC11523.1"/>
    <property type="molecule type" value="Genomic_DNA"/>
</dbReference>
<dbReference type="PRINTS" id="PR00505">
    <property type="entry name" value="D12N6MTFRASE"/>
</dbReference>
<dbReference type="EC" id="2.1.1.72" evidence="1"/>
<dbReference type="GO" id="GO:0009007">
    <property type="term" value="F:site-specific DNA-methyltransferase (adenine-specific) activity"/>
    <property type="evidence" value="ECO:0007669"/>
    <property type="project" value="UniProtKB-EC"/>
</dbReference>
<dbReference type="REBASE" id="137392">
    <property type="entry name" value="M.LspLP1II"/>
</dbReference>
<dbReference type="RefSeq" id="WP_068209426.1">
    <property type="nucleotide sequence ID" value="NZ_CP013355.1"/>
</dbReference>
<evidence type="ECO:0000256" key="1">
    <source>
        <dbReference type="ARBA" id="ARBA00011900"/>
    </source>
</evidence>
<dbReference type="InterPro" id="IPR002052">
    <property type="entry name" value="DNA_methylase_N6_adenine_CS"/>
</dbReference>
<keyword evidence="7" id="KW-1185">Reference proteome</keyword>
<dbReference type="KEGG" id="lut:Lupro_09700"/>
<dbReference type="Gene3D" id="3.40.50.150">
    <property type="entry name" value="Vaccinia Virus protein VP39"/>
    <property type="match status" value="1"/>
</dbReference>
<accession>A0A0X8G7M3</accession>
<keyword evidence="4" id="KW-0949">S-adenosyl-L-methionine</keyword>
<dbReference type="OrthoDB" id="9805629at2"/>
<evidence type="ECO:0000313" key="6">
    <source>
        <dbReference type="EMBL" id="AMC11523.1"/>
    </source>
</evidence>
<keyword evidence="3" id="KW-0808">Transferase</keyword>
<evidence type="ECO:0000313" key="7">
    <source>
        <dbReference type="Proteomes" id="UP000059672"/>
    </source>
</evidence>
<reference evidence="7" key="1">
    <citation type="submission" date="2015-12" db="EMBL/GenBank/DDBJ databases">
        <title>Complete genome sequence of Lutibacter profundus strain LP1.</title>
        <authorList>
            <person name="Wissuwa J."/>
            <person name="Le Moine Bauer S."/>
            <person name="Stokke R."/>
            <person name="Dahle H."/>
            <person name="Steen I.H."/>
        </authorList>
    </citation>
    <scope>NUCLEOTIDE SEQUENCE [LARGE SCALE GENOMIC DNA]</scope>
    <source>
        <strain evidence="7">LP1</strain>
    </source>
</reference>
<gene>
    <name evidence="6" type="ORF">Lupro_09700</name>
</gene>
<dbReference type="GO" id="GO:0003676">
    <property type="term" value="F:nucleic acid binding"/>
    <property type="evidence" value="ECO:0007669"/>
    <property type="project" value="InterPro"/>
</dbReference>
<dbReference type="Pfam" id="PF02086">
    <property type="entry name" value="MethyltransfD12"/>
    <property type="match status" value="1"/>
</dbReference>
<name>A0A0X8G7M3_9FLAO</name>
<dbReference type="InterPro" id="IPR012327">
    <property type="entry name" value="MeTrfase_D12"/>
</dbReference>
<dbReference type="SUPFAM" id="SSF53335">
    <property type="entry name" value="S-adenosyl-L-methionine-dependent methyltransferases"/>
    <property type="match status" value="1"/>
</dbReference>
<dbReference type="AlphaFoldDB" id="A0A0X8G7M3"/>
<dbReference type="GO" id="GO:0009307">
    <property type="term" value="P:DNA restriction-modification system"/>
    <property type="evidence" value="ECO:0007669"/>
    <property type="project" value="InterPro"/>
</dbReference>
<dbReference type="InterPro" id="IPR029063">
    <property type="entry name" value="SAM-dependent_MTases_sf"/>
</dbReference>
<reference evidence="6 7" key="2">
    <citation type="journal article" date="2016" name="Int. J. Syst. Evol. Microbiol.">
        <title>Lutibacter profundi sp. nov., isolated from a deep-sea hydrothermal system on the Arctic Mid-Ocean Ridge and emended description of the genus Lutibacter.</title>
        <authorList>
            <person name="Le Moine Bauer S."/>
            <person name="Roalkvam I."/>
            <person name="Steen I.H."/>
            <person name="Dahle H."/>
        </authorList>
    </citation>
    <scope>NUCLEOTIDE SEQUENCE [LARGE SCALE GENOMIC DNA]</scope>
    <source>
        <strain evidence="6 7">LP1</strain>
    </source>
</reference>
<keyword evidence="2 6" id="KW-0489">Methyltransferase</keyword>
<evidence type="ECO:0000256" key="5">
    <source>
        <dbReference type="ARBA" id="ARBA00047942"/>
    </source>
</evidence>
<sequence>MNYIGSKHKLSSFLKKSIKEVVADDLSELVFCDLFAGTGIVGRNFKPFVKQVIANDIEWYSYILNKNYIGNYQLLDCDEKIKRLNSLKGVEGFIFHNYCEKGSSNRLYFSAENGRKIDAIRQQIEVWKINSEITEDEYYFLLASLIESADKVANTASVYGAYLKQLKKSAQKLLVFSPAKFKETKNSHQVFNEDSNQLIKKITGDILYLDPPYNSRQYGSNYHLLNTIAKYDTFIPQGKTGLRDYYRSSYCKKNEVKKSFEDLIKNANFNYVFLSYNNEGLMTENEVGTIMSSYGKYSLKTINYQRFKADKTKNRNHKATATVEYLHILEKTV</sequence>
<evidence type="ECO:0000256" key="3">
    <source>
        <dbReference type="ARBA" id="ARBA00022679"/>
    </source>
</evidence>
<proteinExistence type="predicted"/>
<dbReference type="PROSITE" id="PS00092">
    <property type="entry name" value="N6_MTASE"/>
    <property type="match status" value="1"/>
</dbReference>
<protein>
    <recommendedName>
        <fullName evidence="1">site-specific DNA-methyltransferase (adenine-specific)</fullName>
        <ecNumber evidence="1">2.1.1.72</ecNumber>
    </recommendedName>
</protein>
<comment type="catalytic activity">
    <reaction evidence="5">
        <text>a 2'-deoxyadenosine in DNA + S-adenosyl-L-methionine = an N(6)-methyl-2'-deoxyadenosine in DNA + S-adenosyl-L-homocysteine + H(+)</text>
        <dbReference type="Rhea" id="RHEA:15197"/>
        <dbReference type="Rhea" id="RHEA-COMP:12418"/>
        <dbReference type="Rhea" id="RHEA-COMP:12419"/>
        <dbReference type="ChEBI" id="CHEBI:15378"/>
        <dbReference type="ChEBI" id="CHEBI:57856"/>
        <dbReference type="ChEBI" id="CHEBI:59789"/>
        <dbReference type="ChEBI" id="CHEBI:90615"/>
        <dbReference type="ChEBI" id="CHEBI:90616"/>
        <dbReference type="EC" id="2.1.1.72"/>
    </reaction>
</comment>
<dbReference type="STRING" id="1622118.Lupro_09700"/>